<evidence type="ECO:0000256" key="4">
    <source>
        <dbReference type="ARBA" id="ARBA00022692"/>
    </source>
</evidence>
<evidence type="ECO:0000256" key="6">
    <source>
        <dbReference type="ARBA" id="ARBA00023065"/>
    </source>
</evidence>
<dbReference type="PROSITE" id="PS52016">
    <property type="entry name" value="TONB_DEPENDENT_REC_3"/>
    <property type="match status" value="1"/>
</dbReference>
<keyword evidence="7 11" id="KW-0798">TonB box</keyword>
<name>A0ABY9EBG8_9GAMM</name>
<keyword evidence="4 10" id="KW-0812">Transmembrane</keyword>
<dbReference type="InterPro" id="IPR000531">
    <property type="entry name" value="Beta-barrel_TonB"/>
</dbReference>
<organism evidence="14 15">
    <name type="scientific">Microbulbifer spongiae</name>
    <dbReference type="NCBI Taxonomy" id="2944933"/>
    <lineage>
        <taxon>Bacteria</taxon>
        <taxon>Pseudomonadati</taxon>
        <taxon>Pseudomonadota</taxon>
        <taxon>Gammaproteobacteria</taxon>
        <taxon>Cellvibrionales</taxon>
        <taxon>Microbulbiferaceae</taxon>
        <taxon>Microbulbifer</taxon>
    </lineage>
</organism>
<gene>
    <name evidence="14" type="ORF">M8T91_02740</name>
</gene>
<keyword evidence="8 10" id="KW-0472">Membrane</keyword>
<dbReference type="InterPro" id="IPR037066">
    <property type="entry name" value="Plug_dom_sf"/>
</dbReference>
<reference evidence="14 15" key="1">
    <citation type="submission" date="2022-05" db="EMBL/GenBank/DDBJ databases">
        <title>Microbulbifer sp. nov., isolated from sponge.</title>
        <authorList>
            <person name="Gao L."/>
        </authorList>
    </citation>
    <scope>NUCLEOTIDE SEQUENCE [LARGE SCALE GENOMIC DNA]</scope>
    <source>
        <strain evidence="14 15">MI-G</strain>
    </source>
</reference>
<proteinExistence type="inferred from homology"/>
<dbReference type="SUPFAM" id="SSF56935">
    <property type="entry name" value="Porins"/>
    <property type="match status" value="1"/>
</dbReference>
<evidence type="ECO:0000256" key="9">
    <source>
        <dbReference type="ARBA" id="ARBA00023237"/>
    </source>
</evidence>
<dbReference type="EMBL" id="CP098023">
    <property type="protein sequence ID" value="WKD50368.1"/>
    <property type="molecule type" value="Genomic_DNA"/>
</dbReference>
<comment type="similarity">
    <text evidence="10 11">Belongs to the TonB-dependent receptor family.</text>
</comment>
<comment type="subcellular location">
    <subcellularLocation>
        <location evidence="1 10">Cell outer membrane</location>
        <topology evidence="1 10">Multi-pass membrane protein</topology>
    </subcellularLocation>
</comment>
<dbReference type="InterPro" id="IPR036942">
    <property type="entry name" value="Beta-barrel_TonB_sf"/>
</dbReference>
<dbReference type="CDD" id="cd01347">
    <property type="entry name" value="ligand_gated_channel"/>
    <property type="match status" value="1"/>
</dbReference>
<evidence type="ECO:0000256" key="2">
    <source>
        <dbReference type="ARBA" id="ARBA00022448"/>
    </source>
</evidence>
<dbReference type="Pfam" id="PF00593">
    <property type="entry name" value="TonB_dep_Rec_b-barrel"/>
    <property type="match status" value="1"/>
</dbReference>
<accession>A0ABY9EBG8</accession>
<keyword evidence="3 10" id="KW-1134">Transmembrane beta strand</keyword>
<keyword evidence="9 10" id="KW-0998">Cell outer membrane</keyword>
<keyword evidence="14" id="KW-0675">Receptor</keyword>
<dbReference type="InterPro" id="IPR012910">
    <property type="entry name" value="Plug_dom"/>
</dbReference>
<dbReference type="PANTHER" id="PTHR30069">
    <property type="entry name" value="TONB-DEPENDENT OUTER MEMBRANE RECEPTOR"/>
    <property type="match status" value="1"/>
</dbReference>
<keyword evidence="15" id="KW-1185">Reference proteome</keyword>
<feature type="domain" description="TonB-dependent receptor plug" evidence="13">
    <location>
        <begin position="38"/>
        <end position="144"/>
    </location>
</feature>
<evidence type="ECO:0000256" key="11">
    <source>
        <dbReference type="RuleBase" id="RU003357"/>
    </source>
</evidence>
<dbReference type="RefSeq" id="WP_301416579.1">
    <property type="nucleotide sequence ID" value="NZ_CP098023.1"/>
</dbReference>
<evidence type="ECO:0000256" key="10">
    <source>
        <dbReference type="PROSITE-ProRule" id="PRU01360"/>
    </source>
</evidence>
<evidence type="ECO:0000256" key="7">
    <source>
        <dbReference type="ARBA" id="ARBA00023077"/>
    </source>
</evidence>
<dbReference type="Proteomes" id="UP001321520">
    <property type="component" value="Chromosome"/>
</dbReference>
<dbReference type="Gene3D" id="2.170.130.10">
    <property type="entry name" value="TonB-dependent receptor, plug domain"/>
    <property type="match status" value="1"/>
</dbReference>
<evidence type="ECO:0000259" key="12">
    <source>
        <dbReference type="Pfam" id="PF00593"/>
    </source>
</evidence>
<evidence type="ECO:0000313" key="15">
    <source>
        <dbReference type="Proteomes" id="UP001321520"/>
    </source>
</evidence>
<evidence type="ECO:0000259" key="13">
    <source>
        <dbReference type="Pfam" id="PF07715"/>
    </source>
</evidence>
<dbReference type="PANTHER" id="PTHR30069:SF53">
    <property type="entry name" value="COLICIN I RECEPTOR-RELATED"/>
    <property type="match status" value="1"/>
</dbReference>
<dbReference type="Gene3D" id="2.40.170.20">
    <property type="entry name" value="TonB-dependent receptor, beta-barrel domain"/>
    <property type="match status" value="1"/>
</dbReference>
<sequence>MKKTLMAAAVFAAAQPLMSVAKGLEEIHVTASRLDVPKSQLGASVSVLDAEDIERLGYSSLMDVLRTLPGVAATNSGGAGKVSSLFLRGESSFRTLVLLDGVNIADPTGVQVSAQLQHLLASDIDRIEVLRGPQGMLYGAGAGGVINIISRKAAAPLSATASIEAGRYGTRNTGVSLGGSHDAWSFDLDVLDFSTGGFNARESDFSGEEDGYDTLTTRVRLGYQFSERLSLEGQYRRTDAETEYDNCGFPPSDDCLSQFDQEIVGVNGQYQAASWNHKLTLSQQEIDRKEGISPEALPFFTNGEIREVNYVGSNRLAGGKLLWGGEYEQLNYFTGSVGVTYGDEVLESTGWFTEWHSDFAETVFYTLGYRRDSLETEDHNSWRVTAALPVSLGDAQQLKYRASFGTGYRAPSPYEFSTNEALGPETSQGYELGLEYRWAQLLQVEVTYFEQEITDAIFYDSVFWRYDQDDGESKSEGLELSLGGDLNNKLAWYLTGTWLDTEDTTGAQRGGVPRRVCNVGFSQQWFSDKLTLNVNWQRVEGRIDGFTQKGLEDYSKLDLNAVYRLSPNLRISLRGENLLDRRYREVAGYYTTGAAVYAGVQISL</sequence>
<feature type="domain" description="TonB-dependent receptor-like beta-barrel" evidence="12">
    <location>
        <begin position="170"/>
        <end position="578"/>
    </location>
</feature>
<dbReference type="Pfam" id="PF07715">
    <property type="entry name" value="Plug"/>
    <property type="match status" value="1"/>
</dbReference>
<evidence type="ECO:0000313" key="14">
    <source>
        <dbReference type="EMBL" id="WKD50368.1"/>
    </source>
</evidence>
<evidence type="ECO:0000256" key="5">
    <source>
        <dbReference type="ARBA" id="ARBA00022729"/>
    </source>
</evidence>
<protein>
    <submittedName>
        <fullName evidence="14">TonB-dependent receptor</fullName>
    </submittedName>
</protein>
<keyword evidence="5" id="KW-0732">Signal</keyword>
<keyword evidence="6" id="KW-0406">Ion transport</keyword>
<evidence type="ECO:0000256" key="3">
    <source>
        <dbReference type="ARBA" id="ARBA00022452"/>
    </source>
</evidence>
<evidence type="ECO:0000256" key="8">
    <source>
        <dbReference type="ARBA" id="ARBA00023136"/>
    </source>
</evidence>
<dbReference type="InterPro" id="IPR039426">
    <property type="entry name" value="TonB-dep_rcpt-like"/>
</dbReference>
<evidence type="ECO:0000256" key="1">
    <source>
        <dbReference type="ARBA" id="ARBA00004571"/>
    </source>
</evidence>
<keyword evidence="2 10" id="KW-0813">Transport</keyword>